<dbReference type="OrthoDB" id="9800596at2"/>
<accession>A0A5C5WYE3</accession>
<dbReference type="RefSeq" id="WP_146393603.1">
    <property type="nucleotide sequence ID" value="NZ_SJPK01000022.1"/>
</dbReference>
<feature type="compositionally biased region" description="Low complexity" evidence="1">
    <location>
        <begin position="151"/>
        <end position="160"/>
    </location>
</feature>
<proteinExistence type="predicted"/>
<sequence length="251" mass="27645">MQAAVAENSHEIAALDDCRRAIAEAENLDELSDLRSRAEAIRVWAKSAQESLDVQNRAAELRLLAERKAGKMLAQMQLKGGDRKSNGHDDRLKLSDLGITQNQSKRWQRSATITDQQFADYVKRSCQLGEEITAAGLLRLAPPRPSKQPPTTTNTTTTTTSRPLKYADPDIVAPRHFDIPQTKSEAANNGSPPTEHLQEVSNHINLLQQVLTPYANGESSGLSKGEKRAVLYLLSEVQMLLQTDTNTPGHS</sequence>
<comment type="caution">
    <text evidence="2">The sequence shown here is derived from an EMBL/GenBank/DDBJ whole genome shotgun (WGS) entry which is preliminary data.</text>
</comment>
<name>A0A5C5WYE3_9BACT</name>
<dbReference type="AlphaFoldDB" id="A0A5C5WYE3"/>
<dbReference type="EMBL" id="SJPK01000022">
    <property type="protein sequence ID" value="TWT55706.1"/>
    <property type="molecule type" value="Genomic_DNA"/>
</dbReference>
<protein>
    <submittedName>
        <fullName evidence="2">Uncharacterized protein</fullName>
    </submittedName>
</protein>
<evidence type="ECO:0000313" key="2">
    <source>
        <dbReference type="EMBL" id="TWT55706.1"/>
    </source>
</evidence>
<evidence type="ECO:0000256" key="1">
    <source>
        <dbReference type="SAM" id="MobiDB-lite"/>
    </source>
</evidence>
<reference evidence="2 3" key="1">
    <citation type="submission" date="2019-02" db="EMBL/GenBank/DDBJ databases">
        <title>Deep-cultivation of Planctomycetes and their phenomic and genomic characterization uncovers novel biology.</title>
        <authorList>
            <person name="Wiegand S."/>
            <person name="Jogler M."/>
            <person name="Boedeker C."/>
            <person name="Pinto D."/>
            <person name="Vollmers J."/>
            <person name="Rivas-Marin E."/>
            <person name="Kohn T."/>
            <person name="Peeters S.H."/>
            <person name="Heuer A."/>
            <person name="Rast P."/>
            <person name="Oberbeckmann S."/>
            <person name="Bunk B."/>
            <person name="Jeske O."/>
            <person name="Meyerdierks A."/>
            <person name="Storesund J.E."/>
            <person name="Kallscheuer N."/>
            <person name="Luecker S."/>
            <person name="Lage O.M."/>
            <person name="Pohl T."/>
            <person name="Merkel B.J."/>
            <person name="Hornburger P."/>
            <person name="Mueller R.-W."/>
            <person name="Bruemmer F."/>
            <person name="Labrenz M."/>
            <person name="Spormann A.M."/>
            <person name="Op Den Camp H."/>
            <person name="Overmann J."/>
            <person name="Amann R."/>
            <person name="Jetten M.S.M."/>
            <person name="Mascher T."/>
            <person name="Medema M.H."/>
            <person name="Devos D.P."/>
            <person name="Kaster A.-K."/>
            <person name="Ovreas L."/>
            <person name="Rohde M."/>
            <person name="Galperin M.Y."/>
            <person name="Jogler C."/>
        </authorList>
    </citation>
    <scope>NUCLEOTIDE SEQUENCE [LARGE SCALE GENOMIC DNA]</scope>
    <source>
        <strain evidence="2 3">CA85</strain>
    </source>
</reference>
<evidence type="ECO:0000313" key="3">
    <source>
        <dbReference type="Proteomes" id="UP000318053"/>
    </source>
</evidence>
<gene>
    <name evidence="2" type="ORF">CA85_48060</name>
</gene>
<keyword evidence="3" id="KW-1185">Reference proteome</keyword>
<feature type="region of interest" description="Disordered" evidence="1">
    <location>
        <begin position="139"/>
        <end position="164"/>
    </location>
</feature>
<organism evidence="2 3">
    <name type="scientific">Allorhodopirellula solitaria</name>
    <dbReference type="NCBI Taxonomy" id="2527987"/>
    <lineage>
        <taxon>Bacteria</taxon>
        <taxon>Pseudomonadati</taxon>
        <taxon>Planctomycetota</taxon>
        <taxon>Planctomycetia</taxon>
        <taxon>Pirellulales</taxon>
        <taxon>Pirellulaceae</taxon>
        <taxon>Allorhodopirellula</taxon>
    </lineage>
</organism>
<dbReference type="Proteomes" id="UP000318053">
    <property type="component" value="Unassembled WGS sequence"/>
</dbReference>